<dbReference type="STRING" id="28117.BHV66_02760"/>
<evidence type="ECO:0000256" key="1">
    <source>
        <dbReference type="ARBA" id="ARBA00022801"/>
    </source>
</evidence>
<organism evidence="3 4">
    <name type="scientific">Alistipes putredinis</name>
    <dbReference type="NCBI Taxonomy" id="28117"/>
    <lineage>
        <taxon>Bacteria</taxon>
        <taxon>Pseudomonadati</taxon>
        <taxon>Bacteroidota</taxon>
        <taxon>Bacteroidia</taxon>
        <taxon>Bacteroidales</taxon>
        <taxon>Rikenellaceae</taxon>
        <taxon>Alistipes</taxon>
    </lineage>
</organism>
<sequence length="105" mass="12348">MFIAMSNVIQCLMIDRLHIIGDIFDTLARFVMEVYENSSCKPYQPKVMQNLGVTERDVLLMAQMHKAISEIQFKIEGQMIKRHPEYKMEGRASREKISYIYDDIL</sequence>
<dbReference type="GO" id="GO:0042132">
    <property type="term" value="F:fructose 1,6-bisphosphate 1-phosphatase activity"/>
    <property type="evidence" value="ECO:0007669"/>
    <property type="project" value="InterPro"/>
</dbReference>
<keyword evidence="2" id="KW-0464">Manganese</keyword>
<evidence type="ECO:0000313" key="3">
    <source>
        <dbReference type="EMBL" id="OKY95892.1"/>
    </source>
</evidence>
<proteinExistence type="predicted"/>
<dbReference type="EMBL" id="MNQH01000003">
    <property type="protein sequence ID" value="OKY95892.1"/>
    <property type="molecule type" value="Genomic_DNA"/>
</dbReference>
<evidence type="ECO:0000313" key="4">
    <source>
        <dbReference type="Proteomes" id="UP000187417"/>
    </source>
</evidence>
<dbReference type="AlphaFoldDB" id="A0A1Q6FAZ9"/>
<accession>A0A1Q6FAZ9</accession>
<dbReference type="GO" id="GO:0006094">
    <property type="term" value="P:gluconeogenesis"/>
    <property type="evidence" value="ECO:0007669"/>
    <property type="project" value="InterPro"/>
</dbReference>
<dbReference type="InterPro" id="IPR009164">
    <property type="entry name" value="FBPtase_class3"/>
</dbReference>
<gene>
    <name evidence="3" type="ORF">BHV66_02760</name>
</gene>
<dbReference type="Proteomes" id="UP000187417">
    <property type="component" value="Unassembled WGS sequence"/>
</dbReference>
<keyword evidence="1" id="KW-0378">Hydrolase</keyword>
<name>A0A1Q6FAZ9_9BACT</name>
<dbReference type="Pfam" id="PF06874">
    <property type="entry name" value="FBPase_2"/>
    <property type="match status" value="1"/>
</dbReference>
<reference evidence="3 4" key="1">
    <citation type="journal article" date="2016" name="Nat. Biotechnol.">
        <title>Measurement of bacterial replication rates in microbial communities.</title>
        <authorList>
            <person name="Brown C.T."/>
            <person name="Olm M.R."/>
            <person name="Thomas B.C."/>
            <person name="Banfield J.F."/>
        </authorList>
    </citation>
    <scope>NUCLEOTIDE SEQUENCE [LARGE SCALE GENOMIC DNA]</scope>
    <source>
        <strain evidence="3">CAG:67_53_122</strain>
    </source>
</reference>
<protein>
    <submittedName>
        <fullName evidence="3">Uncharacterized protein</fullName>
    </submittedName>
</protein>
<evidence type="ECO:0000256" key="2">
    <source>
        <dbReference type="ARBA" id="ARBA00023211"/>
    </source>
</evidence>
<comment type="caution">
    <text evidence="3">The sequence shown here is derived from an EMBL/GenBank/DDBJ whole genome shotgun (WGS) entry which is preliminary data.</text>
</comment>